<evidence type="ECO:0000313" key="2">
    <source>
        <dbReference type="EMBL" id="KIK62317.1"/>
    </source>
</evidence>
<gene>
    <name evidence="2" type="ORF">GYMLUDRAFT_138380</name>
</gene>
<dbReference type="OrthoDB" id="1750432at2759"/>
<evidence type="ECO:0000313" key="3">
    <source>
        <dbReference type="Proteomes" id="UP000053593"/>
    </source>
</evidence>
<feature type="non-terminal residue" evidence="2">
    <location>
        <position position="87"/>
    </location>
</feature>
<dbReference type="EMBL" id="KN834768">
    <property type="protein sequence ID" value="KIK62317.1"/>
    <property type="molecule type" value="Genomic_DNA"/>
</dbReference>
<dbReference type="Proteomes" id="UP000053593">
    <property type="component" value="Unassembled WGS sequence"/>
</dbReference>
<dbReference type="AlphaFoldDB" id="A0A0D0CSJ6"/>
<dbReference type="HOGENOM" id="CLU_2489353_0_0_1"/>
<dbReference type="InterPro" id="IPR041577">
    <property type="entry name" value="RT_RNaseH_2"/>
</dbReference>
<protein>
    <recommendedName>
        <fullName evidence="1">Reverse transcriptase/retrotransposon-derived protein RNase H-like domain-containing protein</fullName>
    </recommendedName>
</protein>
<dbReference type="Pfam" id="PF17919">
    <property type="entry name" value="RT_RNaseH_2"/>
    <property type="match status" value="1"/>
</dbReference>
<feature type="non-terminal residue" evidence="2">
    <location>
        <position position="1"/>
    </location>
</feature>
<sequence>TDGCATGIGGAVCQGPDWQNAKAAAFYSAKLNSAQQNYPVHKIRMLAGIETMLCHRDILQGLEKISEFNFKVQYVPGMDNVLADSLS</sequence>
<organism evidence="2 3">
    <name type="scientific">Collybiopsis luxurians FD-317 M1</name>
    <dbReference type="NCBI Taxonomy" id="944289"/>
    <lineage>
        <taxon>Eukaryota</taxon>
        <taxon>Fungi</taxon>
        <taxon>Dikarya</taxon>
        <taxon>Basidiomycota</taxon>
        <taxon>Agaricomycotina</taxon>
        <taxon>Agaricomycetes</taxon>
        <taxon>Agaricomycetidae</taxon>
        <taxon>Agaricales</taxon>
        <taxon>Marasmiineae</taxon>
        <taxon>Omphalotaceae</taxon>
        <taxon>Collybiopsis</taxon>
        <taxon>Collybiopsis luxurians</taxon>
    </lineage>
</organism>
<keyword evidence="3" id="KW-1185">Reference proteome</keyword>
<feature type="domain" description="Reverse transcriptase/retrotransposon-derived protein RNase H-like" evidence="1">
    <location>
        <begin position="1"/>
        <end position="63"/>
    </location>
</feature>
<evidence type="ECO:0000259" key="1">
    <source>
        <dbReference type="Pfam" id="PF17919"/>
    </source>
</evidence>
<name>A0A0D0CSJ6_9AGAR</name>
<accession>A0A0D0CSJ6</accession>
<proteinExistence type="predicted"/>
<reference evidence="2 3" key="1">
    <citation type="submission" date="2014-04" db="EMBL/GenBank/DDBJ databases">
        <title>Evolutionary Origins and Diversification of the Mycorrhizal Mutualists.</title>
        <authorList>
            <consortium name="DOE Joint Genome Institute"/>
            <consortium name="Mycorrhizal Genomics Consortium"/>
            <person name="Kohler A."/>
            <person name="Kuo A."/>
            <person name="Nagy L.G."/>
            <person name="Floudas D."/>
            <person name="Copeland A."/>
            <person name="Barry K.W."/>
            <person name="Cichocki N."/>
            <person name="Veneault-Fourrey C."/>
            <person name="LaButti K."/>
            <person name="Lindquist E.A."/>
            <person name="Lipzen A."/>
            <person name="Lundell T."/>
            <person name="Morin E."/>
            <person name="Murat C."/>
            <person name="Riley R."/>
            <person name="Ohm R."/>
            <person name="Sun H."/>
            <person name="Tunlid A."/>
            <person name="Henrissat B."/>
            <person name="Grigoriev I.V."/>
            <person name="Hibbett D.S."/>
            <person name="Martin F."/>
        </authorList>
    </citation>
    <scope>NUCLEOTIDE SEQUENCE [LARGE SCALE GENOMIC DNA]</scope>
    <source>
        <strain evidence="2 3">FD-317 M1</strain>
    </source>
</reference>